<feature type="chain" id="PRO_5011575169" description="DUF3575 domain-containing protein" evidence="1">
    <location>
        <begin position="20"/>
        <end position="251"/>
    </location>
</feature>
<keyword evidence="3" id="KW-1185">Reference proteome</keyword>
<evidence type="ECO:0000313" key="2">
    <source>
        <dbReference type="EMBL" id="SDM42776.1"/>
    </source>
</evidence>
<gene>
    <name evidence="2" type="ORF">SAMN05421813_1129</name>
</gene>
<dbReference type="EMBL" id="FNHH01000012">
    <property type="protein sequence ID" value="SDM42776.1"/>
    <property type="molecule type" value="Genomic_DNA"/>
</dbReference>
<proteinExistence type="predicted"/>
<reference evidence="3" key="1">
    <citation type="submission" date="2016-10" db="EMBL/GenBank/DDBJ databases">
        <authorList>
            <person name="Varghese N."/>
            <person name="Submissions S."/>
        </authorList>
    </citation>
    <scope>NUCLEOTIDE SEQUENCE [LARGE SCALE GENOMIC DNA]</scope>
    <source>
        <strain evidence="3">DSM 24536</strain>
    </source>
</reference>
<name>A0A1G9T586_9SPHI</name>
<keyword evidence="1" id="KW-0732">Signal</keyword>
<accession>A0A1G9T586</accession>
<dbReference type="OrthoDB" id="1118958at2"/>
<dbReference type="Pfam" id="PF12099">
    <property type="entry name" value="DUF3575"/>
    <property type="match status" value="1"/>
</dbReference>
<evidence type="ECO:0008006" key="4">
    <source>
        <dbReference type="Google" id="ProtNLM"/>
    </source>
</evidence>
<dbReference type="AlphaFoldDB" id="A0A1G9T586"/>
<sequence>MKNHYLLFILLLIAGMVNAQDRDSLSTENSVANPGNSMIKINLLALPLKNYSLSLEHKLGRKITAGLGFRFMPSGGLPLMSTIKDLIDDPATDKQLDQFETSNTAITPEIRFYMGKQAMRGFYLAPFARYSTYKGSLPFEFDVNGTTQTMPLSGKLNTLTGGLLIGAQWKLGGRVYLDWWMLGPQYGSADGKLDGKRSLSADEQRELRAELQDLEIPFAETTTTVDANGARLDIKGPWAGVRAGLNLGIRF</sequence>
<evidence type="ECO:0000313" key="3">
    <source>
        <dbReference type="Proteomes" id="UP000199226"/>
    </source>
</evidence>
<dbReference type="InterPro" id="IPR021958">
    <property type="entry name" value="DUF3575"/>
</dbReference>
<dbReference type="STRING" id="990371.SAMN05421813_1129"/>
<dbReference type="RefSeq" id="WP_090704396.1">
    <property type="nucleotide sequence ID" value="NZ_FNHH01000012.1"/>
</dbReference>
<dbReference type="Proteomes" id="UP000199226">
    <property type="component" value="Unassembled WGS sequence"/>
</dbReference>
<evidence type="ECO:0000256" key="1">
    <source>
        <dbReference type="SAM" id="SignalP"/>
    </source>
</evidence>
<protein>
    <recommendedName>
        <fullName evidence="4">DUF3575 domain-containing protein</fullName>
    </recommendedName>
</protein>
<feature type="signal peptide" evidence="1">
    <location>
        <begin position="1"/>
        <end position="19"/>
    </location>
</feature>
<organism evidence="2 3">
    <name type="scientific">Daejeonella rubra</name>
    <dbReference type="NCBI Taxonomy" id="990371"/>
    <lineage>
        <taxon>Bacteria</taxon>
        <taxon>Pseudomonadati</taxon>
        <taxon>Bacteroidota</taxon>
        <taxon>Sphingobacteriia</taxon>
        <taxon>Sphingobacteriales</taxon>
        <taxon>Sphingobacteriaceae</taxon>
        <taxon>Daejeonella</taxon>
    </lineage>
</organism>